<comment type="caution">
    <text evidence="2">The sequence shown here is derived from an EMBL/GenBank/DDBJ whole genome shotgun (WGS) entry which is preliminary data.</text>
</comment>
<gene>
    <name evidence="2" type="ORF">QYG89_15890</name>
</gene>
<dbReference type="RefSeq" id="WP_404319092.1">
    <property type="nucleotide sequence ID" value="NZ_JAUIYO010000022.1"/>
</dbReference>
<evidence type="ECO:0000259" key="1">
    <source>
        <dbReference type="Pfam" id="PF07872"/>
    </source>
</evidence>
<reference evidence="2 3" key="1">
    <citation type="submission" date="2023-07" db="EMBL/GenBank/DDBJ databases">
        <title>Bacillus lucianemedeirus sp. nov, a new species isolated from an immunobiological production facility.</title>
        <authorList>
            <person name="Costa L.V."/>
            <person name="Miranda R.V.S.L."/>
            <person name="Brandao M.L.L."/>
            <person name="Reis C.M.F."/>
            <person name="Frazao A.M."/>
            <person name="Cruz F.V."/>
            <person name="Baio P.V.P."/>
            <person name="Veras J.F.C."/>
            <person name="Ramos J.N."/>
            <person name="Vieira V."/>
        </authorList>
    </citation>
    <scope>NUCLEOTIDE SEQUENCE [LARGE SCALE GENOMIC DNA]</scope>
    <source>
        <strain evidence="2 3">B190/17</strain>
    </source>
</reference>
<evidence type="ECO:0000313" key="2">
    <source>
        <dbReference type="EMBL" id="MFK2827117.1"/>
    </source>
</evidence>
<dbReference type="InterPro" id="IPR012454">
    <property type="entry name" value="DUF1659"/>
</dbReference>
<name>A0ABW8IC86_9BACI</name>
<feature type="domain" description="DUF1659" evidence="1">
    <location>
        <begin position="11"/>
        <end position="72"/>
    </location>
</feature>
<dbReference type="Pfam" id="PF07872">
    <property type="entry name" value="DUF1659"/>
    <property type="match status" value="1"/>
</dbReference>
<organism evidence="2 3">
    <name type="scientific">Bacillus lumedeiriae</name>
    <dbReference type="NCBI Taxonomy" id="3058829"/>
    <lineage>
        <taxon>Bacteria</taxon>
        <taxon>Bacillati</taxon>
        <taxon>Bacillota</taxon>
        <taxon>Bacilli</taxon>
        <taxon>Bacillales</taxon>
        <taxon>Bacillaceae</taxon>
        <taxon>Bacillus</taxon>
    </lineage>
</organism>
<keyword evidence="3" id="KW-1185">Reference proteome</keyword>
<accession>A0ABW8IC86</accession>
<dbReference type="EMBL" id="JAUIYO010000022">
    <property type="protein sequence ID" value="MFK2827117.1"/>
    <property type="molecule type" value="Genomic_DNA"/>
</dbReference>
<dbReference type="Proteomes" id="UP001619911">
    <property type="component" value="Unassembled WGS sequence"/>
</dbReference>
<evidence type="ECO:0000313" key="3">
    <source>
        <dbReference type="Proteomes" id="UP001619911"/>
    </source>
</evidence>
<proteinExistence type="predicted"/>
<sequence length="74" mass="8349">MAIQQIADGFSMILTVEGIGNDGKPVKKKYTYPDVRESATPENIFNVAVELEKLHKDRVRQLNMVNNYVLINGL</sequence>
<protein>
    <submittedName>
        <fullName evidence="2">DUF1659 domain-containing protein</fullName>
    </submittedName>
</protein>